<dbReference type="InterPro" id="IPR023430">
    <property type="entry name" value="Pept_HybD-like_dom_sf"/>
</dbReference>
<protein>
    <submittedName>
        <fullName evidence="5">Hydrogenase 1 maturation protease</fullName>
        <ecNumber evidence="5">3.4.23.-</ecNumber>
    </submittedName>
</protein>
<proteinExistence type="inferred from homology"/>
<comment type="similarity">
    <text evidence="1">Belongs to the peptidase A31 family.</text>
</comment>
<evidence type="ECO:0000256" key="2">
    <source>
        <dbReference type="ARBA" id="ARBA00022670"/>
    </source>
</evidence>
<keyword evidence="3" id="KW-0064">Aspartyl protease</keyword>
<dbReference type="InterPro" id="IPR000671">
    <property type="entry name" value="Peptidase_A31"/>
</dbReference>
<sequence length="164" mass="17356">MRILVLGIGNTLLADEGVGIVAMNELEARFGASNEIEFVDGGTLSFTLAAPISECDALLVIDAAELGESPGTAHSFEGDDMDRFLGQNRKSSVHEVGLLDLRAISLLTGYWPQQRALIGVQPAFVGWGDTLTPPVAAALPEICSTASEIIGRFARGRSQKILMG</sequence>
<dbReference type="EMBL" id="MLJW01000011">
    <property type="protein sequence ID" value="OIR14559.1"/>
    <property type="molecule type" value="Genomic_DNA"/>
</dbReference>
<gene>
    <name evidence="5" type="primary">hyaD_3</name>
    <name evidence="5" type="ORF">GALL_43600</name>
</gene>
<dbReference type="GO" id="GO:0008047">
    <property type="term" value="F:enzyme activator activity"/>
    <property type="evidence" value="ECO:0007669"/>
    <property type="project" value="InterPro"/>
</dbReference>
<dbReference type="EC" id="3.4.23.-" evidence="5"/>
<dbReference type="PANTHER" id="PTHR30302:SF1">
    <property type="entry name" value="HYDROGENASE 2 MATURATION PROTEASE"/>
    <property type="match status" value="1"/>
</dbReference>
<keyword evidence="4 5" id="KW-0378">Hydrolase</keyword>
<dbReference type="PRINTS" id="PR00446">
    <property type="entry name" value="HYDRGNUPTAKE"/>
</dbReference>
<dbReference type="Gene3D" id="3.40.50.1450">
    <property type="entry name" value="HybD-like"/>
    <property type="match status" value="1"/>
</dbReference>
<reference evidence="5" key="1">
    <citation type="submission" date="2016-10" db="EMBL/GenBank/DDBJ databases">
        <title>Sequence of Gallionella enrichment culture.</title>
        <authorList>
            <person name="Poehlein A."/>
            <person name="Muehling M."/>
            <person name="Daniel R."/>
        </authorList>
    </citation>
    <scope>NUCLEOTIDE SEQUENCE</scope>
</reference>
<dbReference type="CDD" id="cd06062">
    <property type="entry name" value="H2MP_MemB-H2up"/>
    <property type="match status" value="1"/>
</dbReference>
<evidence type="ECO:0000256" key="1">
    <source>
        <dbReference type="ARBA" id="ARBA00006814"/>
    </source>
</evidence>
<evidence type="ECO:0000256" key="3">
    <source>
        <dbReference type="ARBA" id="ARBA00022750"/>
    </source>
</evidence>
<dbReference type="SUPFAM" id="SSF53163">
    <property type="entry name" value="HybD-like"/>
    <property type="match status" value="1"/>
</dbReference>
<comment type="caution">
    <text evidence="5">The sequence shown here is derived from an EMBL/GenBank/DDBJ whole genome shotgun (WGS) entry which is preliminary data.</text>
</comment>
<accession>A0A1J5T198</accession>
<dbReference type="AlphaFoldDB" id="A0A1J5T198"/>
<dbReference type="NCBIfam" id="TIGR00072">
    <property type="entry name" value="hydrog_prot"/>
    <property type="match status" value="1"/>
</dbReference>
<dbReference type="GO" id="GO:0004190">
    <property type="term" value="F:aspartic-type endopeptidase activity"/>
    <property type="evidence" value="ECO:0007669"/>
    <property type="project" value="UniProtKB-KW"/>
</dbReference>
<keyword evidence="2 5" id="KW-0645">Protease</keyword>
<organism evidence="5">
    <name type="scientific">mine drainage metagenome</name>
    <dbReference type="NCBI Taxonomy" id="410659"/>
    <lineage>
        <taxon>unclassified sequences</taxon>
        <taxon>metagenomes</taxon>
        <taxon>ecological metagenomes</taxon>
    </lineage>
</organism>
<dbReference type="PANTHER" id="PTHR30302">
    <property type="entry name" value="HYDROGENASE 1 MATURATION PROTEASE"/>
    <property type="match status" value="1"/>
</dbReference>
<evidence type="ECO:0000313" key="5">
    <source>
        <dbReference type="EMBL" id="OIR14559.1"/>
    </source>
</evidence>
<name>A0A1J5T198_9ZZZZ</name>
<evidence type="ECO:0000256" key="4">
    <source>
        <dbReference type="ARBA" id="ARBA00022801"/>
    </source>
</evidence>
<dbReference type="GO" id="GO:0016485">
    <property type="term" value="P:protein processing"/>
    <property type="evidence" value="ECO:0007669"/>
    <property type="project" value="TreeGrafter"/>
</dbReference>
<dbReference type="Pfam" id="PF01750">
    <property type="entry name" value="HycI"/>
    <property type="match status" value="1"/>
</dbReference>